<evidence type="ECO:0000256" key="1">
    <source>
        <dbReference type="ARBA" id="ARBA00004123"/>
    </source>
</evidence>
<keyword evidence="5 8" id="KW-0804">Transcription</keyword>
<keyword evidence="4" id="KW-0010">Activator</keyword>
<dbReference type="EMBL" id="JBBNAF010000005">
    <property type="protein sequence ID" value="KAK9142233.1"/>
    <property type="molecule type" value="Genomic_DNA"/>
</dbReference>
<comment type="function">
    <text evidence="8">Component of the sequence-specific heterotrimeric transcription factor (NF-Y) which specifically recognizes a 5'-CCAAT-3' box motif found in the promoters of its target genes.</text>
</comment>
<evidence type="ECO:0000256" key="3">
    <source>
        <dbReference type="ARBA" id="ARBA00023125"/>
    </source>
</evidence>
<dbReference type="AlphaFoldDB" id="A0AAP0JZ44"/>
<dbReference type="GO" id="GO:0003677">
    <property type="term" value="F:DNA binding"/>
    <property type="evidence" value="ECO:0007669"/>
    <property type="project" value="UniProtKB-KW"/>
</dbReference>
<keyword evidence="11" id="KW-1185">Reference proteome</keyword>
<evidence type="ECO:0000256" key="4">
    <source>
        <dbReference type="ARBA" id="ARBA00023159"/>
    </source>
</evidence>
<dbReference type="InterPro" id="IPR018362">
    <property type="entry name" value="CCAAT-binding_factor_CS"/>
</dbReference>
<dbReference type="SMART" id="SM00521">
    <property type="entry name" value="CBF"/>
    <property type="match status" value="1"/>
</dbReference>
<comment type="subcellular location">
    <subcellularLocation>
        <location evidence="1 8">Nucleus</location>
    </subcellularLocation>
</comment>
<evidence type="ECO:0000313" key="10">
    <source>
        <dbReference type="EMBL" id="KAK9142233.1"/>
    </source>
</evidence>
<gene>
    <name evidence="10" type="ORF">Syun_011633</name>
</gene>
<dbReference type="Proteomes" id="UP001420932">
    <property type="component" value="Unassembled WGS sequence"/>
</dbReference>
<dbReference type="Gene3D" id="6.10.250.2430">
    <property type="match status" value="1"/>
</dbReference>
<feature type="region of interest" description="Disordered" evidence="9">
    <location>
        <begin position="263"/>
        <end position="285"/>
    </location>
</feature>
<dbReference type="PROSITE" id="PS51152">
    <property type="entry name" value="NFYA_HAP2_2"/>
    <property type="match status" value="1"/>
</dbReference>
<organism evidence="10 11">
    <name type="scientific">Stephania yunnanensis</name>
    <dbReference type="NCBI Taxonomy" id="152371"/>
    <lineage>
        <taxon>Eukaryota</taxon>
        <taxon>Viridiplantae</taxon>
        <taxon>Streptophyta</taxon>
        <taxon>Embryophyta</taxon>
        <taxon>Tracheophyta</taxon>
        <taxon>Spermatophyta</taxon>
        <taxon>Magnoliopsida</taxon>
        <taxon>Ranunculales</taxon>
        <taxon>Menispermaceae</taxon>
        <taxon>Menispermoideae</taxon>
        <taxon>Cissampelideae</taxon>
        <taxon>Stephania</taxon>
    </lineage>
</organism>
<name>A0AAP0JZ44_9MAGN</name>
<dbReference type="GO" id="GO:0016602">
    <property type="term" value="C:CCAAT-binding factor complex"/>
    <property type="evidence" value="ECO:0007669"/>
    <property type="project" value="InterPro"/>
</dbReference>
<evidence type="ECO:0000256" key="6">
    <source>
        <dbReference type="ARBA" id="ARBA00023242"/>
    </source>
</evidence>
<dbReference type="PROSITE" id="PS00686">
    <property type="entry name" value="NFYA_HAP2_1"/>
    <property type="match status" value="1"/>
</dbReference>
<dbReference type="PRINTS" id="PR00616">
    <property type="entry name" value="CCAATSUBUNTB"/>
</dbReference>
<keyword evidence="6 8" id="KW-0539">Nucleus</keyword>
<evidence type="ECO:0000256" key="5">
    <source>
        <dbReference type="ARBA" id="ARBA00023163"/>
    </source>
</evidence>
<dbReference type="Pfam" id="PF02045">
    <property type="entry name" value="CBFB_NFYA"/>
    <property type="match status" value="1"/>
</dbReference>
<dbReference type="InterPro" id="IPR001289">
    <property type="entry name" value="NFYA"/>
</dbReference>
<evidence type="ECO:0000256" key="7">
    <source>
        <dbReference type="ARBA" id="ARBA00025911"/>
    </source>
</evidence>
<dbReference type="GO" id="GO:0003700">
    <property type="term" value="F:DNA-binding transcription factor activity"/>
    <property type="evidence" value="ECO:0007669"/>
    <property type="project" value="UniProtKB-UniRule"/>
</dbReference>
<sequence>MDMSPQSCLQMKQIDHRLQEHDSSSTQSTGESLNEYATLEGGHNHTYEKQADSQMKSVLSLGMSSFVHPTSQVGYNQPLVPVPFAYPDPYYGGFLAPSGAQPIIHPQMIAMAPTRVPLPLDLSEHDPIYVNAKQYHGILRRRQCRAKLEAQNKLIKGRKGYLHESRHLHALKRVRGTGGRFLSKTEMQDCNQAPTDCQNSSDLGLQMQVDNHSKSEAFQSDTGNAVTSTATCSDVSSVSNGDDMQLRVRPDLRFSGYSSHMVGSSHNGGGETAYNGSYHHNPAIR</sequence>
<evidence type="ECO:0000256" key="2">
    <source>
        <dbReference type="ARBA" id="ARBA00023015"/>
    </source>
</evidence>
<comment type="subunit">
    <text evidence="7">Heterotrimeric transcription factor composed of three components, NF-YA, NF-YB and NF-YC. NF-YB and NF-YC must interact and dimerize for NF-YA association and DNA binding.</text>
</comment>
<comment type="caution">
    <text evidence="10">The sequence shown here is derived from an EMBL/GenBank/DDBJ whole genome shotgun (WGS) entry which is preliminary data.</text>
</comment>
<comment type="similarity">
    <text evidence="8">Belongs to the NFYA/HAP2 subunit family.</text>
</comment>
<reference evidence="10 11" key="1">
    <citation type="submission" date="2024-01" db="EMBL/GenBank/DDBJ databases">
        <title>Genome assemblies of Stephania.</title>
        <authorList>
            <person name="Yang L."/>
        </authorList>
    </citation>
    <scope>NUCLEOTIDE SEQUENCE [LARGE SCALE GENOMIC DNA]</scope>
    <source>
        <strain evidence="10">YNDBR</strain>
        <tissue evidence="10">Leaf</tissue>
    </source>
</reference>
<evidence type="ECO:0000256" key="9">
    <source>
        <dbReference type="SAM" id="MobiDB-lite"/>
    </source>
</evidence>
<proteinExistence type="inferred from homology"/>
<evidence type="ECO:0000313" key="11">
    <source>
        <dbReference type="Proteomes" id="UP001420932"/>
    </source>
</evidence>
<keyword evidence="3 8" id="KW-0238">DNA-binding</keyword>
<accession>A0AAP0JZ44</accession>
<keyword evidence="2 8" id="KW-0805">Transcription regulation</keyword>
<dbReference type="PANTHER" id="PTHR12632">
    <property type="entry name" value="TRANSCRIPTION FACTOR NF-Y ALPHA-RELATED"/>
    <property type="match status" value="1"/>
</dbReference>
<evidence type="ECO:0000256" key="8">
    <source>
        <dbReference type="RuleBase" id="RU367155"/>
    </source>
</evidence>
<protein>
    <recommendedName>
        <fullName evidence="8">Nuclear transcription factor Y subunit</fullName>
    </recommendedName>
</protein>